<feature type="signal peptide" evidence="1">
    <location>
        <begin position="1"/>
        <end position="21"/>
    </location>
</feature>
<gene>
    <name evidence="2" type="ORF">FVR03_23430</name>
</gene>
<evidence type="ECO:0000256" key="1">
    <source>
        <dbReference type="SAM" id="SignalP"/>
    </source>
</evidence>
<dbReference type="RefSeq" id="WP_147924203.1">
    <property type="nucleotide sequence ID" value="NZ_VRTY01000170.1"/>
</dbReference>
<proteinExistence type="predicted"/>
<evidence type="ECO:0000313" key="2">
    <source>
        <dbReference type="EMBL" id="TXK21364.1"/>
    </source>
</evidence>
<evidence type="ECO:0000313" key="3">
    <source>
        <dbReference type="Proteomes" id="UP000321926"/>
    </source>
</evidence>
<sequence length="184" mass="20091">MKKVFLILFAIAAIASGTAQAQTNVFKVNVFSPIVRTGSVFYERSISEDKSAQLGLFYTGFSIEGTSFKGFGVTPEFRKYLSKSKEAPEGFYLAPFLRYQSFKLTADKVEMEGTEGKATYNTFGGGLLIGNQWVLGDRFVIDAFFGPSYNKGNIKVTSGTEDDFDTGAFGGFGIRTGLAFGIKF</sequence>
<reference evidence="2 3" key="1">
    <citation type="submission" date="2019-08" db="EMBL/GenBank/DDBJ databases">
        <authorList>
            <person name="Shi S."/>
        </authorList>
    </citation>
    <scope>NUCLEOTIDE SEQUENCE [LARGE SCALE GENOMIC DNA]</scope>
    <source>
        <strain evidence="2 3">GY10130</strain>
    </source>
</reference>
<name>A0A5C8IJX6_9BACT</name>
<dbReference type="Proteomes" id="UP000321926">
    <property type="component" value="Unassembled WGS sequence"/>
</dbReference>
<dbReference type="InterPro" id="IPR021958">
    <property type="entry name" value="DUF3575"/>
</dbReference>
<accession>A0A5C8IJX6</accession>
<dbReference type="OrthoDB" id="1118958at2"/>
<dbReference type="Pfam" id="PF12099">
    <property type="entry name" value="DUF3575"/>
    <property type="match status" value="1"/>
</dbReference>
<comment type="caution">
    <text evidence="2">The sequence shown here is derived from an EMBL/GenBank/DDBJ whole genome shotgun (WGS) entry which is preliminary data.</text>
</comment>
<keyword evidence="1" id="KW-0732">Signal</keyword>
<keyword evidence="3" id="KW-1185">Reference proteome</keyword>
<feature type="chain" id="PRO_5022810948" evidence="1">
    <location>
        <begin position="22"/>
        <end position="184"/>
    </location>
</feature>
<protein>
    <submittedName>
        <fullName evidence="2">DUF3575 domain-containing protein</fullName>
    </submittedName>
</protein>
<organism evidence="2 3">
    <name type="scientific">Pontibacter qinzhouensis</name>
    <dbReference type="NCBI Taxonomy" id="2603253"/>
    <lineage>
        <taxon>Bacteria</taxon>
        <taxon>Pseudomonadati</taxon>
        <taxon>Bacteroidota</taxon>
        <taxon>Cytophagia</taxon>
        <taxon>Cytophagales</taxon>
        <taxon>Hymenobacteraceae</taxon>
        <taxon>Pontibacter</taxon>
    </lineage>
</organism>
<dbReference type="AlphaFoldDB" id="A0A5C8IJX6"/>
<dbReference type="EMBL" id="VRTY01000170">
    <property type="protein sequence ID" value="TXK21364.1"/>
    <property type="molecule type" value="Genomic_DNA"/>
</dbReference>